<dbReference type="InterPro" id="IPR036388">
    <property type="entry name" value="WH-like_DNA-bd_sf"/>
</dbReference>
<dbReference type="OrthoDB" id="9788770at2"/>
<organism evidence="1 2">
    <name type="scientific">Micromonospora echinospora</name>
    <name type="common">Micromonospora purpurea</name>
    <dbReference type="NCBI Taxonomy" id="1877"/>
    <lineage>
        <taxon>Bacteria</taxon>
        <taxon>Bacillati</taxon>
        <taxon>Actinomycetota</taxon>
        <taxon>Actinomycetes</taxon>
        <taxon>Micromonosporales</taxon>
        <taxon>Micromonosporaceae</taxon>
        <taxon>Micromonospora</taxon>
    </lineage>
</organism>
<dbReference type="SUPFAM" id="SSF46785">
    <property type="entry name" value="Winged helix' DNA-binding domain"/>
    <property type="match status" value="1"/>
</dbReference>
<keyword evidence="2" id="KW-1185">Reference proteome</keyword>
<proteinExistence type="predicted"/>
<dbReference type="Proteomes" id="UP000198253">
    <property type="component" value="Chromosome I"/>
</dbReference>
<dbReference type="InterPro" id="IPR011991">
    <property type="entry name" value="ArsR-like_HTH"/>
</dbReference>
<evidence type="ECO:0000313" key="1">
    <source>
        <dbReference type="EMBL" id="SCF22068.1"/>
    </source>
</evidence>
<gene>
    <name evidence="1" type="ORF">GA0070618_4165</name>
</gene>
<dbReference type="RefSeq" id="WP_088983129.1">
    <property type="nucleotide sequence ID" value="NZ_LT607413.1"/>
</dbReference>
<name>A0A1C4YN37_MICEC</name>
<dbReference type="EMBL" id="LT607413">
    <property type="protein sequence ID" value="SCF22068.1"/>
    <property type="molecule type" value="Genomic_DNA"/>
</dbReference>
<dbReference type="CDD" id="cd00090">
    <property type="entry name" value="HTH_ARSR"/>
    <property type="match status" value="1"/>
</dbReference>
<dbReference type="InParanoid" id="A0A1C4YN37"/>
<dbReference type="InterPro" id="IPR036390">
    <property type="entry name" value="WH_DNA-bd_sf"/>
</dbReference>
<dbReference type="Gene3D" id="1.10.10.10">
    <property type="entry name" value="Winged helix-like DNA-binding domain superfamily/Winged helix DNA-binding domain"/>
    <property type="match status" value="1"/>
</dbReference>
<reference evidence="2" key="1">
    <citation type="submission" date="2016-06" db="EMBL/GenBank/DDBJ databases">
        <authorList>
            <person name="Varghese N."/>
            <person name="Submissions Spin"/>
        </authorList>
    </citation>
    <scope>NUCLEOTIDE SEQUENCE [LARGE SCALE GENOMIC DNA]</scope>
    <source>
        <strain evidence="2">DSM 43816</strain>
    </source>
</reference>
<dbReference type="Pfam" id="PF12840">
    <property type="entry name" value="HTH_20"/>
    <property type="match status" value="1"/>
</dbReference>
<sequence>MSIDAVDVIAAPAAAIVALDPVRSRMLAELRQPRSATELARVLGLPRQRVHYHARQLESQGLVTGAGERRWGGLTERLLVATAEAYLVSPEVLGAAAARPVSGERPDRLSAAYLVAVAGRVVQEVGALLRRSRDTGRQAETFALDAEITFSSPTARADFARDLAEAVTAVIARHHVEGGTTGRRHRLVVGAYPIPQHTPAAAGPSREQTHD</sequence>
<dbReference type="AlphaFoldDB" id="A0A1C4YN37"/>
<evidence type="ECO:0000313" key="2">
    <source>
        <dbReference type="Proteomes" id="UP000198253"/>
    </source>
</evidence>
<protein>
    <submittedName>
        <fullName evidence="1">Transcriptional regulator, ArsR family</fullName>
    </submittedName>
</protein>
<accession>A0A1C4YN37</accession>